<dbReference type="Pfam" id="PF00085">
    <property type="entry name" value="Thioredoxin"/>
    <property type="match status" value="1"/>
</dbReference>
<dbReference type="InterPro" id="IPR036249">
    <property type="entry name" value="Thioredoxin-like_sf"/>
</dbReference>
<dbReference type="Gene3D" id="3.40.30.10">
    <property type="entry name" value="Glutaredoxin"/>
    <property type="match status" value="1"/>
</dbReference>
<keyword evidence="3" id="KW-1185">Reference proteome</keyword>
<name>A0ABP9DC59_9ACTN</name>
<dbReference type="PROSITE" id="PS51352">
    <property type="entry name" value="THIOREDOXIN_2"/>
    <property type="match status" value="1"/>
</dbReference>
<comment type="caution">
    <text evidence="2">The sequence shown here is derived from an EMBL/GenBank/DDBJ whole genome shotgun (WGS) entry which is preliminary data.</text>
</comment>
<sequence length="151" mass="15634">MVDPTGLVICAAVLVAAAVFGAVRTARDGRLRVRSADAGLRLTSAELGQRVGERATLVQFSTTYCSSCDAARRLLGGLAATTAGVTHVEVDAEARPDLVARLGLLRSPTVLVLDRDGRIVRRASGPQRRAEILAGIEAATVSETAGAPSRG</sequence>
<dbReference type="Proteomes" id="UP001501752">
    <property type="component" value="Unassembled WGS sequence"/>
</dbReference>
<organism evidence="2 3">
    <name type="scientific">Kitasatospora terrestris</name>
    <dbReference type="NCBI Taxonomy" id="258051"/>
    <lineage>
        <taxon>Bacteria</taxon>
        <taxon>Bacillati</taxon>
        <taxon>Actinomycetota</taxon>
        <taxon>Actinomycetes</taxon>
        <taxon>Kitasatosporales</taxon>
        <taxon>Streptomycetaceae</taxon>
        <taxon>Kitasatospora</taxon>
    </lineage>
</organism>
<dbReference type="PROSITE" id="PS51354">
    <property type="entry name" value="GLUTAREDOXIN_2"/>
    <property type="match status" value="1"/>
</dbReference>
<proteinExistence type="predicted"/>
<accession>A0ABP9DC59</accession>
<dbReference type="InterPro" id="IPR013766">
    <property type="entry name" value="Thioredoxin_domain"/>
</dbReference>
<feature type="domain" description="Thioredoxin" evidence="1">
    <location>
        <begin position="11"/>
        <end position="141"/>
    </location>
</feature>
<dbReference type="CDD" id="cd02947">
    <property type="entry name" value="TRX_family"/>
    <property type="match status" value="1"/>
</dbReference>
<reference evidence="3" key="1">
    <citation type="journal article" date="2019" name="Int. J. Syst. Evol. Microbiol.">
        <title>The Global Catalogue of Microorganisms (GCM) 10K type strain sequencing project: providing services to taxonomists for standard genome sequencing and annotation.</title>
        <authorList>
            <consortium name="The Broad Institute Genomics Platform"/>
            <consortium name="The Broad Institute Genome Sequencing Center for Infectious Disease"/>
            <person name="Wu L."/>
            <person name="Ma J."/>
        </authorList>
    </citation>
    <scope>NUCLEOTIDE SEQUENCE [LARGE SCALE GENOMIC DNA]</scope>
    <source>
        <strain evidence="3">JCM 13006</strain>
    </source>
</reference>
<dbReference type="EMBL" id="BAABIS010000001">
    <property type="protein sequence ID" value="GAA4835006.1"/>
    <property type="molecule type" value="Genomic_DNA"/>
</dbReference>
<evidence type="ECO:0000313" key="3">
    <source>
        <dbReference type="Proteomes" id="UP001501752"/>
    </source>
</evidence>
<dbReference type="SUPFAM" id="SSF52833">
    <property type="entry name" value="Thioredoxin-like"/>
    <property type="match status" value="1"/>
</dbReference>
<dbReference type="RefSeq" id="WP_345695272.1">
    <property type="nucleotide sequence ID" value="NZ_BAABIS010000001.1"/>
</dbReference>
<gene>
    <name evidence="2" type="ORF">GCM10023235_07120</name>
</gene>
<evidence type="ECO:0000259" key="1">
    <source>
        <dbReference type="PROSITE" id="PS51352"/>
    </source>
</evidence>
<protein>
    <submittedName>
        <fullName evidence="2">Thioredoxin family protein</fullName>
    </submittedName>
</protein>
<evidence type="ECO:0000313" key="2">
    <source>
        <dbReference type="EMBL" id="GAA4835006.1"/>
    </source>
</evidence>